<accession>A0A9Q3URW8</accession>
<evidence type="ECO:0000313" key="2">
    <source>
        <dbReference type="Proteomes" id="UP001108027"/>
    </source>
</evidence>
<organism evidence="1 2">
    <name type="scientific">Alloalcanivorax marinus</name>
    <dbReference type="NCBI Taxonomy" id="1177169"/>
    <lineage>
        <taxon>Bacteria</taxon>
        <taxon>Pseudomonadati</taxon>
        <taxon>Pseudomonadota</taxon>
        <taxon>Gammaproteobacteria</taxon>
        <taxon>Oceanospirillales</taxon>
        <taxon>Alcanivoracaceae</taxon>
        <taxon>Alloalcanivorax</taxon>
    </lineage>
</organism>
<dbReference type="Proteomes" id="UP001108027">
    <property type="component" value="Unassembled WGS sequence"/>
</dbReference>
<sequence>MGKDIDIKKLSVEELDDQKLSELIAEKASFQIVAVKNLSYVVNKVEVAIETSGLKCRVYTEYRSASLAGFVIPTGFTQAISIYSAVGIAAHNIATFNPDYEIAKNKPQGRVTVIYKKI</sequence>
<comment type="caution">
    <text evidence="1">The sequence shown here is derived from an EMBL/GenBank/DDBJ whole genome shotgun (WGS) entry which is preliminary data.</text>
</comment>
<proteinExistence type="predicted"/>
<dbReference type="AlphaFoldDB" id="A0A9Q3URW8"/>
<gene>
    <name evidence="1" type="ORF">LL252_18010</name>
</gene>
<protein>
    <submittedName>
        <fullName evidence="1">Uncharacterized protein</fullName>
    </submittedName>
</protein>
<reference evidence="1" key="1">
    <citation type="submission" date="2021-10" db="EMBL/GenBank/DDBJ databases">
        <title>The diversity and Nitrogen Metabolism of Culturable Nitrate-Utilizing Bacteria Within the Oxygen Minimum Zone of the Changjiang (Yangtze River)Estuary.</title>
        <authorList>
            <person name="Zhang D."/>
            <person name="Zheng J."/>
            <person name="Liu S."/>
            <person name="He W."/>
        </authorList>
    </citation>
    <scope>NUCLEOTIDE SEQUENCE</scope>
    <source>
        <strain evidence="1">FXH-223</strain>
    </source>
</reference>
<name>A0A9Q3URW8_9GAMM</name>
<dbReference type="RefSeq" id="WP_138771826.1">
    <property type="nucleotide sequence ID" value="NZ_ARXL01000039.1"/>
</dbReference>
<dbReference type="EMBL" id="JAJGNA010000039">
    <property type="protein sequence ID" value="MCC4310464.1"/>
    <property type="molecule type" value="Genomic_DNA"/>
</dbReference>
<keyword evidence="2" id="KW-1185">Reference proteome</keyword>
<evidence type="ECO:0000313" key="1">
    <source>
        <dbReference type="EMBL" id="MCC4310464.1"/>
    </source>
</evidence>